<dbReference type="InterPro" id="IPR001579">
    <property type="entry name" value="Glyco_hydro_18_chit_AS"/>
</dbReference>
<dbReference type="PROSITE" id="PS51910">
    <property type="entry name" value="GH18_2"/>
    <property type="match status" value="1"/>
</dbReference>
<evidence type="ECO:0000256" key="5">
    <source>
        <dbReference type="ARBA" id="ARBA00022729"/>
    </source>
</evidence>
<keyword evidence="11 14" id="KW-0326">Glycosidase</keyword>
<dbReference type="Gene3D" id="3.30.60.10">
    <property type="entry name" value="Endochitinase-like"/>
    <property type="match status" value="1"/>
</dbReference>
<proteinExistence type="inferred from homology"/>
<dbReference type="Pfam" id="PF00704">
    <property type="entry name" value="Glyco_hydro_18"/>
    <property type="match status" value="1"/>
</dbReference>
<dbReference type="PROSITE" id="PS00026">
    <property type="entry name" value="CHIT_BIND_I_1"/>
    <property type="match status" value="1"/>
</dbReference>
<dbReference type="InterPro" id="IPR011583">
    <property type="entry name" value="Chitinase_II/V-like_cat"/>
</dbReference>
<feature type="compositionally biased region" description="Polar residues" evidence="15">
    <location>
        <begin position="1338"/>
        <end position="1347"/>
    </location>
</feature>
<dbReference type="GO" id="GO:0000272">
    <property type="term" value="P:polysaccharide catabolic process"/>
    <property type="evidence" value="ECO:0007669"/>
    <property type="project" value="UniProtKB-KW"/>
</dbReference>
<sequence length="1793" mass="198601">MVYLSSFLWHHLLLATTATASPRYGHHHKNAHKHQRATNGATIQESICLPIPTAFYHQDDVVAKIKPTEGVCRLDEHVTPKARAPATSPNIGFEPSGLSARQADDPYSCNENKPCSNGACCAKSGYCGFGEKSCGTNGQSPNDVCWSNCDAHAECGRNSDPPNKECPLNVCCSQFGFCGMTDEFCKVTDDEETSCQSNCEQPNSGASGGNVQKRIIGYYEAWNYQKNCIGMRMQDIPVGSLTHIYYSFGYIRPSTYDIIPMDDGKPLSTDTFTEFASLKQKNPALKVVIALGGWTFNDNNTIWQPVFSDLSSTPTKRALFIEKLLTFFNRYGFDGVDLDWEYPGAPDRGGNPNDGENLTKLMKEMRAEFDKSGGSHKEISFTAPTSYWYMRHFDIKASSEAADFVNVMAYDLHGVWDGENPIGAQVLAHTNLTEIGKALDLLWRNGVDPEKINMGLGFYGRSFQLANPACSQPGCPFKGGASPGICTENSGTLSYSEIMDIIKDNDLTPYYDKEHGVKYITWGGDQWVSYDDFETFQQKIEYFNALGLGGILIWAIDLDTKQLDALEAVIYPEQLGARAEEATTADNWQDAGEGQCRVTECGVGDCKLGEVAVTQTQCEDEDFWDGSFRISTLCCPLASAPKAEDCEWRGGEPWCNGQCHSGEVALQSSLYGDWGKCIDGRKFYCCKAEALMPDCGWTDCGGSCPDTHNEMTWAYDTCSKNKKRKLCCNKEEGWKNCAWHGKPGNCFDNHCDTGWQVAITTLYEGEGEDCGFWHSDRQRTYCCDPPDGKSPFLPVPLDFLFSNPPPEAEADTEFNLKTDPTYGGSNTVPFAEQPDNAPFGFVVLTSPDTLQVSLDKRDGSHWEVFDCFDSVSEGEHTVRMMCTDRSESSNCDKIYLGHGAPGTIVEMPSGCGPGKYAVVKTLELSKDQGLPHHLVKRGMTVVDPIYDLTFDYQFKRVPRDLGNTQMRIDFSNEPEYWNNIVNKTASSKRRKRSLEEVGGSHKRWLEEEWRDDAHFGGLSKEELHKRWFGSDIIDWLKGIINGVSGGIDLSHTYSDDFILKIIDQRLTCPNVAAKLEVKAECHVDVDVNYGFTLVATLGNPGTLIDLSDSFLYFRTKGEVDATFVIDAAVTAMFDTGDIMMFSADKFGAAFAVPGIVTIGPNFKLFGRLEGQATLGVNFESKVKLAEWDIRQTYPVANDEWDPEASKTPEKKGTQNVLEPEFDYGLTLEGHLTAHVKPTITFGIDFNKDFIPIDSCAVNLVADGHVTFHAELKVNSESSFCYGVDAGADLYATIDAPSEFSWALPKSPFPIVPIDDVQLYPTGDQPACIDLSRKRDSGHVQSNIQNARGSRRRSSITQGKSRNTTSELAKRAKVYGPLVPRLEGLNCPGAIDVGDIPPCPLCGDDDGESLEKRADSCWLDPYGKGVSCSADLPNKRDIQVDGIVGNETELHHLEKRDTKYVKWAGQYLPCGPYKSCTAASKLSGVNKWFGFRSGTGPCPVTIEKLNRDQTDTSQYVTEHIYEVQLLPTFFEWLITGPLPGGYIAPTRAWVDYVLIGMDPNIIAPHLAPGWVEQSLFFEMTHGLGGDKNLGGLALADKGMNGRKEHLFAGNTISSDNENNNLNTRKMHRNTAAVFSYMRNTWIWPKFVESSQFMEEMLHEFDTSFNWNGNGAVNNGQLGRPQRGVGDPMAGLRDLYCYWIDKHLTEIEGTAAVWLQAAEAKYRASSFGSDNAGIQWLQNVMTPQGPISARNLVFLHSNQVPHRFNPGNPNPVRWLLSNFQDLWRTGAGYGAAGPF</sequence>
<evidence type="ECO:0000313" key="20">
    <source>
        <dbReference type="Proteomes" id="UP000624244"/>
    </source>
</evidence>
<dbReference type="SUPFAM" id="SSF57016">
    <property type="entry name" value="Plant lectins/antimicrobial peptides"/>
    <property type="match status" value="1"/>
</dbReference>
<evidence type="ECO:0000256" key="13">
    <source>
        <dbReference type="PROSITE-ProRule" id="PRU00261"/>
    </source>
</evidence>
<evidence type="ECO:0000256" key="8">
    <source>
        <dbReference type="ARBA" id="ARBA00023026"/>
    </source>
</evidence>
<dbReference type="InterPro" id="IPR018371">
    <property type="entry name" value="Chitin-binding_1_CS"/>
</dbReference>
<feature type="domain" description="Chitin-binding type-1" evidence="17">
    <location>
        <begin position="152"/>
        <end position="201"/>
    </location>
</feature>
<feature type="region of interest" description="Disordered" evidence="15">
    <location>
        <begin position="1334"/>
        <end position="1367"/>
    </location>
</feature>
<keyword evidence="13" id="KW-1015">Disulfide bond</keyword>
<dbReference type="GO" id="GO:0006032">
    <property type="term" value="P:chitin catabolic process"/>
    <property type="evidence" value="ECO:0007669"/>
    <property type="project" value="UniProtKB-KW"/>
</dbReference>
<dbReference type="FunFam" id="3.10.50.10:FF:000003">
    <property type="entry name" value="Class V chitinase CHIT5b"/>
    <property type="match status" value="1"/>
</dbReference>
<evidence type="ECO:0000256" key="10">
    <source>
        <dbReference type="ARBA" id="ARBA00023277"/>
    </source>
</evidence>
<evidence type="ECO:0000259" key="18">
    <source>
        <dbReference type="PROSITE" id="PS51910"/>
    </source>
</evidence>
<dbReference type="CDD" id="cd00035">
    <property type="entry name" value="ChtBD1"/>
    <property type="match status" value="1"/>
</dbReference>
<evidence type="ECO:0000256" key="7">
    <source>
        <dbReference type="ARBA" id="ARBA00023024"/>
    </source>
</evidence>
<dbReference type="EC" id="3.2.1.14" evidence="3"/>
<evidence type="ECO:0000256" key="16">
    <source>
        <dbReference type="SAM" id="SignalP"/>
    </source>
</evidence>
<evidence type="ECO:0000259" key="17">
    <source>
        <dbReference type="PROSITE" id="PS50941"/>
    </source>
</evidence>
<keyword evidence="9" id="KW-0325">Glycoprotein</keyword>
<keyword evidence="6 14" id="KW-0378">Hydrolase</keyword>
<evidence type="ECO:0000256" key="11">
    <source>
        <dbReference type="ARBA" id="ARBA00023295"/>
    </source>
</evidence>
<feature type="disulfide bond" evidence="13">
    <location>
        <begin position="171"/>
        <end position="185"/>
    </location>
</feature>
<dbReference type="GO" id="GO:0008843">
    <property type="term" value="F:endochitinase activity"/>
    <property type="evidence" value="ECO:0007669"/>
    <property type="project" value="UniProtKB-EC"/>
</dbReference>
<dbReference type="PANTHER" id="PTHR47700:SF2">
    <property type="entry name" value="CHITINASE"/>
    <property type="match status" value="1"/>
</dbReference>
<keyword evidence="4 13" id="KW-0147">Chitin-binding</keyword>
<keyword evidence="8" id="KW-0843">Virulence</keyword>
<comment type="caution">
    <text evidence="19">The sequence shown here is derived from an EMBL/GenBank/DDBJ whole genome shotgun (WGS) entry which is preliminary data.</text>
</comment>
<comment type="catalytic activity">
    <reaction evidence="1">
        <text>Random endo-hydrolysis of N-acetyl-beta-D-glucosaminide (1-&gt;4)-beta-linkages in chitin and chitodextrins.</text>
        <dbReference type="EC" id="3.2.1.14"/>
    </reaction>
</comment>
<dbReference type="EMBL" id="WNKQ01000014">
    <property type="protein sequence ID" value="KAF5846909.1"/>
    <property type="molecule type" value="Genomic_DNA"/>
</dbReference>
<feature type="chain" id="PRO_5034462581" description="chitinase" evidence="16">
    <location>
        <begin position="21"/>
        <end position="1793"/>
    </location>
</feature>
<evidence type="ECO:0000313" key="19">
    <source>
        <dbReference type="EMBL" id="KAF5846909.1"/>
    </source>
</evidence>
<name>A0A8H5ZDV3_COCSA</name>
<evidence type="ECO:0000256" key="4">
    <source>
        <dbReference type="ARBA" id="ARBA00022669"/>
    </source>
</evidence>
<feature type="disulfide bond" evidence="13">
    <location>
        <begin position="195"/>
        <end position="199"/>
    </location>
</feature>
<comment type="similarity">
    <text evidence="2">Belongs to the glycosyl hydrolase 18 family. Chitinase class V subfamily.</text>
</comment>
<dbReference type="InterPro" id="IPR029070">
    <property type="entry name" value="Chitinase_insertion_sf"/>
</dbReference>
<dbReference type="PROSITE" id="PS01095">
    <property type="entry name" value="GH18_1"/>
    <property type="match status" value="1"/>
</dbReference>
<dbReference type="InterPro" id="IPR017853">
    <property type="entry name" value="GH"/>
</dbReference>
<evidence type="ECO:0000256" key="6">
    <source>
        <dbReference type="ARBA" id="ARBA00022801"/>
    </source>
</evidence>
<keyword evidence="5 16" id="KW-0732">Signal</keyword>
<organism evidence="19 20">
    <name type="scientific">Cochliobolus sativus</name>
    <name type="common">Common root rot and spot blotch fungus</name>
    <name type="synonym">Bipolaris sorokiniana</name>
    <dbReference type="NCBI Taxonomy" id="45130"/>
    <lineage>
        <taxon>Eukaryota</taxon>
        <taxon>Fungi</taxon>
        <taxon>Dikarya</taxon>
        <taxon>Ascomycota</taxon>
        <taxon>Pezizomycotina</taxon>
        <taxon>Dothideomycetes</taxon>
        <taxon>Pleosporomycetidae</taxon>
        <taxon>Pleosporales</taxon>
        <taxon>Pleosporineae</taxon>
        <taxon>Pleosporaceae</taxon>
        <taxon>Bipolaris</taxon>
    </lineage>
</organism>
<keyword evidence="7" id="KW-0146">Chitin degradation</keyword>
<keyword evidence="10" id="KW-0119">Carbohydrate metabolism</keyword>
<evidence type="ECO:0000256" key="15">
    <source>
        <dbReference type="SAM" id="MobiDB-lite"/>
    </source>
</evidence>
<protein>
    <recommendedName>
        <fullName evidence="3">chitinase</fullName>
        <ecNumber evidence="3">3.2.1.14</ecNumber>
    </recommendedName>
</protein>
<dbReference type="SUPFAM" id="SSF54556">
    <property type="entry name" value="Chitinase insertion domain"/>
    <property type="match status" value="1"/>
</dbReference>
<dbReference type="InterPro" id="IPR001002">
    <property type="entry name" value="Chitin-bd_1"/>
</dbReference>
<dbReference type="Gene3D" id="3.20.20.80">
    <property type="entry name" value="Glycosidases"/>
    <property type="match status" value="1"/>
</dbReference>
<accession>A0A8H5ZDV3</accession>
<keyword evidence="12" id="KW-0624">Polysaccharide degradation</keyword>
<dbReference type="InterPro" id="IPR001223">
    <property type="entry name" value="Glyco_hydro18_cat"/>
</dbReference>
<evidence type="ECO:0000256" key="12">
    <source>
        <dbReference type="ARBA" id="ARBA00023326"/>
    </source>
</evidence>
<evidence type="ECO:0000256" key="3">
    <source>
        <dbReference type="ARBA" id="ARBA00012729"/>
    </source>
</evidence>
<evidence type="ECO:0000256" key="9">
    <source>
        <dbReference type="ARBA" id="ARBA00023180"/>
    </source>
</evidence>
<dbReference type="PANTHER" id="PTHR47700">
    <property type="entry name" value="V CHITINASE, PUTATIVE (AFU_ORTHOLOGUE AFUA_6G13720)-RELATED"/>
    <property type="match status" value="1"/>
</dbReference>
<dbReference type="Proteomes" id="UP000624244">
    <property type="component" value="Unassembled WGS sequence"/>
</dbReference>
<dbReference type="SMART" id="SM00636">
    <property type="entry name" value="Glyco_18"/>
    <property type="match status" value="1"/>
</dbReference>
<feature type="disulfide bond" evidence="13">
    <location>
        <begin position="166"/>
        <end position="178"/>
    </location>
</feature>
<feature type="signal peptide" evidence="16">
    <location>
        <begin position="1"/>
        <end position="20"/>
    </location>
</feature>
<dbReference type="PROSITE" id="PS50941">
    <property type="entry name" value="CHIT_BIND_I_2"/>
    <property type="match status" value="1"/>
</dbReference>
<reference evidence="19" key="1">
    <citation type="submission" date="2019-11" db="EMBL/GenBank/DDBJ databases">
        <title>Bipolaris sorokiniana Genome sequencing.</title>
        <authorList>
            <person name="Wang H."/>
        </authorList>
    </citation>
    <scope>NUCLEOTIDE SEQUENCE</scope>
</reference>
<dbReference type="Gene3D" id="3.10.50.10">
    <property type="match status" value="1"/>
</dbReference>
<comment type="caution">
    <text evidence="13">Lacks conserved residue(s) required for the propagation of feature annotation.</text>
</comment>
<dbReference type="SUPFAM" id="SSF51445">
    <property type="entry name" value="(Trans)glycosidases"/>
    <property type="match status" value="1"/>
</dbReference>
<dbReference type="GO" id="GO:0008061">
    <property type="term" value="F:chitin binding"/>
    <property type="evidence" value="ECO:0007669"/>
    <property type="project" value="UniProtKB-UniRule"/>
</dbReference>
<evidence type="ECO:0000256" key="1">
    <source>
        <dbReference type="ARBA" id="ARBA00000822"/>
    </source>
</evidence>
<dbReference type="SMART" id="SM00270">
    <property type="entry name" value="ChtBD1"/>
    <property type="match status" value="2"/>
</dbReference>
<gene>
    <name evidence="19" type="ORF">GGP41_003212</name>
</gene>
<evidence type="ECO:0000256" key="14">
    <source>
        <dbReference type="RuleBase" id="RU000489"/>
    </source>
</evidence>
<feature type="compositionally biased region" description="Polar residues" evidence="15">
    <location>
        <begin position="1354"/>
        <end position="1366"/>
    </location>
</feature>
<dbReference type="InterPro" id="IPR053214">
    <property type="entry name" value="LysM12-like"/>
</dbReference>
<evidence type="ECO:0000256" key="2">
    <source>
        <dbReference type="ARBA" id="ARBA00008682"/>
    </source>
</evidence>
<feature type="domain" description="GH18" evidence="18">
    <location>
        <begin position="213"/>
        <end position="573"/>
    </location>
</feature>
<dbReference type="Pfam" id="PF00187">
    <property type="entry name" value="Chitin_bind_1"/>
    <property type="match status" value="1"/>
</dbReference>
<dbReference type="InterPro" id="IPR036861">
    <property type="entry name" value="Endochitinase-like_sf"/>
</dbReference>